<feature type="transmembrane region" description="Helical" evidence="1">
    <location>
        <begin position="216"/>
        <end position="235"/>
    </location>
</feature>
<keyword evidence="1" id="KW-0812">Transmembrane</keyword>
<feature type="domain" description="Membrane protein 6-pyruvoyl-tetrahydropterin synthase-related" evidence="2">
    <location>
        <begin position="79"/>
        <end position="397"/>
    </location>
</feature>
<organism evidence="3 4">
    <name type="scientific">Candidatus Curtissbacteria bacterium RBG_13_35_7</name>
    <dbReference type="NCBI Taxonomy" id="1797705"/>
    <lineage>
        <taxon>Bacteria</taxon>
        <taxon>Candidatus Curtissiibacteriota</taxon>
    </lineage>
</organism>
<evidence type="ECO:0000256" key="1">
    <source>
        <dbReference type="SAM" id="Phobius"/>
    </source>
</evidence>
<proteinExistence type="predicted"/>
<keyword evidence="1" id="KW-0472">Membrane</keyword>
<evidence type="ECO:0000313" key="3">
    <source>
        <dbReference type="EMBL" id="OGD86863.1"/>
    </source>
</evidence>
<dbReference type="Proteomes" id="UP000176317">
    <property type="component" value="Unassembled WGS sequence"/>
</dbReference>
<keyword evidence="1" id="KW-1133">Transmembrane helix</keyword>
<name>A0A1F5G4Q2_9BACT</name>
<accession>A0A1F5G4Q2</accession>
<protein>
    <recommendedName>
        <fullName evidence="2">Membrane protein 6-pyruvoyl-tetrahydropterin synthase-related domain-containing protein</fullName>
    </recommendedName>
</protein>
<reference evidence="3 4" key="1">
    <citation type="journal article" date="2016" name="Nat. Commun.">
        <title>Thousands of microbial genomes shed light on interconnected biogeochemical processes in an aquifer system.</title>
        <authorList>
            <person name="Anantharaman K."/>
            <person name="Brown C.T."/>
            <person name="Hug L.A."/>
            <person name="Sharon I."/>
            <person name="Castelle C.J."/>
            <person name="Probst A.J."/>
            <person name="Thomas B.C."/>
            <person name="Singh A."/>
            <person name="Wilkins M.J."/>
            <person name="Karaoz U."/>
            <person name="Brodie E.L."/>
            <person name="Williams K.H."/>
            <person name="Hubbard S.S."/>
            <person name="Banfield J.F."/>
        </authorList>
    </citation>
    <scope>NUCLEOTIDE SEQUENCE [LARGE SCALE GENOMIC DNA]</scope>
</reference>
<feature type="transmembrane region" description="Helical" evidence="1">
    <location>
        <begin position="95"/>
        <end position="117"/>
    </location>
</feature>
<feature type="transmembrane region" description="Helical" evidence="1">
    <location>
        <begin position="189"/>
        <end position="209"/>
    </location>
</feature>
<feature type="transmembrane region" description="Helical" evidence="1">
    <location>
        <begin position="341"/>
        <end position="360"/>
    </location>
</feature>
<evidence type="ECO:0000259" key="2">
    <source>
        <dbReference type="Pfam" id="PF10131"/>
    </source>
</evidence>
<feature type="transmembrane region" description="Helical" evidence="1">
    <location>
        <begin position="152"/>
        <end position="169"/>
    </location>
</feature>
<feature type="transmembrane region" description="Helical" evidence="1">
    <location>
        <begin position="304"/>
        <end position="321"/>
    </location>
</feature>
<feature type="transmembrane region" description="Helical" evidence="1">
    <location>
        <begin position="9"/>
        <end position="27"/>
    </location>
</feature>
<comment type="caution">
    <text evidence="3">The sequence shown here is derived from an EMBL/GenBank/DDBJ whole genome shotgun (WGS) entry which is preliminary data.</text>
</comment>
<feature type="transmembrane region" description="Helical" evidence="1">
    <location>
        <begin position="505"/>
        <end position="525"/>
    </location>
</feature>
<feature type="transmembrane region" description="Helical" evidence="1">
    <location>
        <begin position="367"/>
        <end position="387"/>
    </location>
</feature>
<dbReference type="InterPro" id="IPR018776">
    <property type="entry name" value="Membrane_prot_PTPS-rel_domain"/>
</dbReference>
<dbReference type="Pfam" id="PF10131">
    <property type="entry name" value="PTPS_related"/>
    <property type="match status" value="1"/>
</dbReference>
<gene>
    <name evidence="3" type="ORF">A2164_04460</name>
</gene>
<feature type="transmembrane region" description="Helical" evidence="1">
    <location>
        <begin position="277"/>
        <end position="297"/>
    </location>
</feature>
<sequence>MLRTGKQNFIFLIFGLLVLLPALWLMVSSPLYHGYDVLYHVGRIEQFHKAIIQGQFPPRLAPTLFFNNTYPLFIVNYQLPYYFSEIFMIINNNSVFAFKAVMALSYLLSGVFAFIFFRKTGSNLASLGGTILWSYLPYRFNLLYFRSAFGENLAMMFAPLMMLSLHLISRKNRFGFLLLSISTFGMISSHTPLFIIFSPFFLTYIFLVLKPDKKSLFLIFWGTILGIAMSSSQLWPSIIEKKYMKYNEVLKNVYESQFVNFFQLFRLPKSGVNLGTYLQAGIVTFFVLAIGFLGLVFKFKKQKLTIFVLLFFSAIATFLVSEQSLWLWKHTSLPQYIIYPWRFISLLIFCVAILGVYLLDSLNSSKLRLIVVILFIFFSIFTSRHYFLNSGFKQPNQPNPSLTAYRENDPIWAEDETFKEGQLISIDTTGKISVIKDSPFDISLNAETNQETDLTIRRIYFPGWKVEVDDKQYPMNFSQGFIRIRLKAGDWKIRTYFTETPIRRISNYLSLISFGLLLIFSIRLFSFKNTTMI</sequence>
<evidence type="ECO:0000313" key="4">
    <source>
        <dbReference type="Proteomes" id="UP000176317"/>
    </source>
</evidence>
<dbReference type="EMBL" id="MFAT01000013">
    <property type="protein sequence ID" value="OGD86863.1"/>
    <property type="molecule type" value="Genomic_DNA"/>
</dbReference>
<dbReference type="AlphaFoldDB" id="A0A1F5G4Q2"/>